<reference evidence="2 3" key="1">
    <citation type="journal article" date="2016" name="J. Microbiol.">
        <title>Dankookia rubra gen. nov., sp. nov., an alphaproteobacterium isolated from sediment of a shallow stream.</title>
        <authorList>
            <person name="Kim W.H."/>
            <person name="Kim D.H."/>
            <person name="Kang K."/>
            <person name="Ahn T.Y."/>
        </authorList>
    </citation>
    <scope>NUCLEOTIDE SEQUENCE [LARGE SCALE GENOMIC DNA]</scope>
    <source>
        <strain evidence="2 3">JCM30602</strain>
    </source>
</reference>
<accession>A0A4V3A9R3</accession>
<evidence type="ECO:0000256" key="1">
    <source>
        <dbReference type="SAM" id="MobiDB-lite"/>
    </source>
</evidence>
<sequence>MIASHQSGFTAQNPHVNAGADTASPEDRPAANAALLRTLSDLQDQAKELLGEPLRPQSDNFAGYIEAVTVDSAGHIWVAGWIRRSLGCQFSVVIADRQKYAGAMSVICYDRADLAPGDQAMFGIICTDWRPSSDTDEVFLFLGPELKPFLRAVRPLPKLGGELLTERFAEARLNHTQGQADALQALLLDAQNWLPKTAQIAGFTVEAAVEELLVLPGFGSLVQGWVVSPAKPVAQFSLRLGQRVLRGVPGSLSLRPRPDLATAYPRTPRLLERAGFTVVTRGVLYSEDITHPVLKVHFEDGTSVNVSIDANAVRRIGHAVPVDDVLRLYPGIAAEEFFEDFANALRADTIKRLRSVVMVKSPEQNQRYVIVAVPSHSSDAYLLADGVARHVSSEGEACSVMLMADQSCDRGQLPVLADAIEAQTGRRCGVCLVEQADKPLWALPAVLAATGAERFLFMAKDVFLDQLSWRAVLTGLKAEGDALLSLRYRDGGTPAAFVWTKKAFDAWSHTTKHPLGIRHCAGLTDKAISLPGYARTAVALLPSNRLFENVDQQSVFGP</sequence>
<protein>
    <submittedName>
        <fullName evidence="2">Uncharacterized protein</fullName>
    </submittedName>
</protein>
<organism evidence="2 3">
    <name type="scientific">Dankookia rubra</name>
    <dbReference type="NCBI Taxonomy" id="1442381"/>
    <lineage>
        <taxon>Bacteria</taxon>
        <taxon>Pseudomonadati</taxon>
        <taxon>Pseudomonadota</taxon>
        <taxon>Alphaproteobacteria</taxon>
        <taxon>Acetobacterales</taxon>
        <taxon>Roseomonadaceae</taxon>
        <taxon>Dankookia</taxon>
    </lineage>
</organism>
<keyword evidence="3" id="KW-1185">Reference proteome</keyword>
<evidence type="ECO:0000313" key="3">
    <source>
        <dbReference type="Proteomes" id="UP000295096"/>
    </source>
</evidence>
<gene>
    <name evidence="2" type="ORF">E2C06_24330</name>
</gene>
<name>A0A4V3A9R3_9PROT</name>
<evidence type="ECO:0000313" key="2">
    <source>
        <dbReference type="EMBL" id="TDH60005.1"/>
    </source>
</evidence>
<dbReference type="EMBL" id="SMSJ01000047">
    <property type="protein sequence ID" value="TDH60005.1"/>
    <property type="molecule type" value="Genomic_DNA"/>
</dbReference>
<dbReference type="OrthoDB" id="7900964at2"/>
<dbReference type="Proteomes" id="UP000295096">
    <property type="component" value="Unassembled WGS sequence"/>
</dbReference>
<proteinExistence type="predicted"/>
<dbReference type="RefSeq" id="WP_133291185.1">
    <property type="nucleotide sequence ID" value="NZ_SMSJ01000047.1"/>
</dbReference>
<feature type="region of interest" description="Disordered" evidence="1">
    <location>
        <begin position="1"/>
        <end position="27"/>
    </location>
</feature>
<feature type="compositionally biased region" description="Polar residues" evidence="1">
    <location>
        <begin position="1"/>
        <end position="15"/>
    </location>
</feature>
<comment type="caution">
    <text evidence="2">The sequence shown here is derived from an EMBL/GenBank/DDBJ whole genome shotgun (WGS) entry which is preliminary data.</text>
</comment>
<dbReference type="AlphaFoldDB" id="A0A4V3A9R3"/>